<dbReference type="RefSeq" id="WP_311644049.1">
    <property type="nucleotide sequence ID" value="NZ_JAVRFA010000012.1"/>
</dbReference>
<evidence type="ECO:0000313" key="2">
    <source>
        <dbReference type="Proteomes" id="UP001183881"/>
    </source>
</evidence>
<name>A0ABU2PU83_9ACTN</name>
<proteinExistence type="predicted"/>
<evidence type="ECO:0000313" key="1">
    <source>
        <dbReference type="EMBL" id="MDT0395727.1"/>
    </source>
</evidence>
<reference evidence="2" key="1">
    <citation type="submission" date="2023-07" db="EMBL/GenBank/DDBJ databases">
        <title>30 novel species of actinomycetes from the DSMZ collection.</title>
        <authorList>
            <person name="Nouioui I."/>
        </authorList>
    </citation>
    <scope>NUCLEOTIDE SEQUENCE [LARGE SCALE GENOMIC DNA]</scope>
    <source>
        <strain evidence="2">DSM 41636</strain>
    </source>
</reference>
<organism evidence="1 2">
    <name type="scientific">Streptomyces edwardsiae</name>
    <dbReference type="NCBI Taxonomy" id="3075527"/>
    <lineage>
        <taxon>Bacteria</taxon>
        <taxon>Bacillati</taxon>
        <taxon>Actinomycetota</taxon>
        <taxon>Actinomycetes</taxon>
        <taxon>Kitasatosporales</taxon>
        <taxon>Streptomycetaceae</taxon>
        <taxon>Streptomyces</taxon>
    </lineage>
</organism>
<comment type="caution">
    <text evidence="1">The sequence shown here is derived from an EMBL/GenBank/DDBJ whole genome shotgun (WGS) entry which is preliminary data.</text>
</comment>
<sequence>MTGSRTAAAFWRRPARAEVSEIKLEGLDLVAPGLDFATKCYQGELAPTPERSGLPVGVARVP</sequence>
<accession>A0ABU2PU83</accession>
<protein>
    <submittedName>
        <fullName evidence="1">Uncharacterized protein</fullName>
    </submittedName>
</protein>
<gene>
    <name evidence="1" type="ORF">RM705_13660</name>
</gene>
<keyword evidence="2" id="KW-1185">Reference proteome</keyword>
<dbReference type="EMBL" id="JAVRFA010000012">
    <property type="protein sequence ID" value="MDT0395727.1"/>
    <property type="molecule type" value="Genomic_DNA"/>
</dbReference>
<dbReference type="Proteomes" id="UP001183881">
    <property type="component" value="Unassembled WGS sequence"/>
</dbReference>